<evidence type="ECO:0000256" key="1">
    <source>
        <dbReference type="ARBA" id="ARBA00006484"/>
    </source>
</evidence>
<dbReference type="GO" id="GO:0016491">
    <property type="term" value="F:oxidoreductase activity"/>
    <property type="evidence" value="ECO:0007669"/>
    <property type="project" value="UniProtKB-KW"/>
</dbReference>
<sequence length="259" mass="26483">MTMAPHPALEGTVALVTGAAQGIGLSIAAGLRAQGARVALIDIQDELLADAVASLGGESQDVRPYAVDLGDLKQAAGVPDRVAADFGSLDIVVNNAGRRGVHSFEDYPLDDWQRTLDLNLTAPFLIAQGAVRAMLSSGRGGSIVNVTSVAADLAFKNRSAYNASKAGLVMLTKSIAVELGGRGIRCNGVAPGIVETPINAEYLRTGPESAAIIAGTPTGSWGQPEDVAAAVVFLCTPAARFINGTIINADGGWTAGKGY</sequence>
<dbReference type="Proteomes" id="UP001589702">
    <property type="component" value="Unassembled WGS sequence"/>
</dbReference>
<dbReference type="CDD" id="cd05233">
    <property type="entry name" value="SDR_c"/>
    <property type="match status" value="1"/>
</dbReference>
<dbReference type="PRINTS" id="PR00081">
    <property type="entry name" value="GDHRDH"/>
</dbReference>
<comment type="similarity">
    <text evidence="1">Belongs to the short-chain dehydrogenases/reductases (SDR) family.</text>
</comment>
<evidence type="ECO:0000313" key="3">
    <source>
        <dbReference type="Proteomes" id="UP001589702"/>
    </source>
</evidence>
<dbReference type="EC" id="1.1.1.-" evidence="2"/>
<organism evidence="2 3">
    <name type="scientific">Arthrobacter ramosus</name>
    <dbReference type="NCBI Taxonomy" id="1672"/>
    <lineage>
        <taxon>Bacteria</taxon>
        <taxon>Bacillati</taxon>
        <taxon>Actinomycetota</taxon>
        <taxon>Actinomycetes</taxon>
        <taxon>Micrococcales</taxon>
        <taxon>Micrococcaceae</taxon>
        <taxon>Arthrobacter</taxon>
    </lineage>
</organism>
<dbReference type="InterPro" id="IPR002347">
    <property type="entry name" value="SDR_fam"/>
</dbReference>
<keyword evidence="2" id="KW-0560">Oxidoreductase</keyword>
<dbReference type="PROSITE" id="PS00061">
    <property type="entry name" value="ADH_SHORT"/>
    <property type="match status" value="1"/>
</dbReference>
<accession>A0ABV5XZV5</accession>
<dbReference type="EMBL" id="JBHMBC010000018">
    <property type="protein sequence ID" value="MFB9820269.1"/>
    <property type="molecule type" value="Genomic_DNA"/>
</dbReference>
<protein>
    <submittedName>
        <fullName evidence="2">SDR family NAD(P)-dependent oxidoreductase</fullName>
        <ecNumber evidence="2">1.1.1.-</ecNumber>
    </submittedName>
</protein>
<reference evidence="2 3" key="1">
    <citation type="submission" date="2024-09" db="EMBL/GenBank/DDBJ databases">
        <authorList>
            <person name="Sun Q."/>
            <person name="Mori K."/>
        </authorList>
    </citation>
    <scope>NUCLEOTIDE SEQUENCE [LARGE SCALE GENOMIC DNA]</scope>
    <source>
        <strain evidence="2 3">JCM 1334</strain>
    </source>
</reference>
<dbReference type="Gene3D" id="3.40.50.720">
    <property type="entry name" value="NAD(P)-binding Rossmann-like Domain"/>
    <property type="match status" value="1"/>
</dbReference>
<dbReference type="SUPFAM" id="SSF51735">
    <property type="entry name" value="NAD(P)-binding Rossmann-fold domains"/>
    <property type="match status" value="1"/>
</dbReference>
<dbReference type="InterPro" id="IPR036291">
    <property type="entry name" value="NAD(P)-bd_dom_sf"/>
</dbReference>
<dbReference type="PANTHER" id="PTHR42760">
    <property type="entry name" value="SHORT-CHAIN DEHYDROGENASES/REDUCTASES FAMILY MEMBER"/>
    <property type="match status" value="1"/>
</dbReference>
<dbReference type="InterPro" id="IPR020904">
    <property type="entry name" value="Sc_DH/Rdtase_CS"/>
</dbReference>
<proteinExistence type="inferred from homology"/>
<comment type="caution">
    <text evidence="2">The sequence shown here is derived from an EMBL/GenBank/DDBJ whole genome shotgun (WGS) entry which is preliminary data.</text>
</comment>
<keyword evidence="3" id="KW-1185">Reference proteome</keyword>
<name>A0ABV5XZV5_ARTRM</name>
<dbReference type="RefSeq" id="WP_234754912.1">
    <property type="nucleotide sequence ID" value="NZ_BAAAWN010000001.1"/>
</dbReference>
<evidence type="ECO:0000313" key="2">
    <source>
        <dbReference type="EMBL" id="MFB9820269.1"/>
    </source>
</evidence>
<gene>
    <name evidence="2" type="ORF">ACFFP1_12275</name>
</gene>
<dbReference type="Pfam" id="PF13561">
    <property type="entry name" value="adh_short_C2"/>
    <property type="match status" value="1"/>
</dbReference>
<dbReference type="PRINTS" id="PR00080">
    <property type="entry name" value="SDRFAMILY"/>
</dbReference>
<dbReference type="PANTHER" id="PTHR42760:SF123">
    <property type="entry name" value="OXIDOREDUCTASE"/>
    <property type="match status" value="1"/>
</dbReference>